<organism evidence="2">
    <name type="scientific">Staphylococcus epidermidis</name>
    <dbReference type="NCBI Taxonomy" id="1282"/>
    <lineage>
        <taxon>Bacteria</taxon>
        <taxon>Bacillati</taxon>
        <taxon>Bacillota</taxon>
        <taxon>Bacilli</taxon>
        <taxon>Bacillales</taxon>
        <taxon>Staphylococcaceae</taxon>
        <taxon>Staphylococcus</taxon>
    </lineage>
</organism>
<sequence>MLKRNSICFGIFVCLLNILVPLATVFEEETTNLFAKIKDKNKEENH</sequence>
<reference evidence="2" key="2">
    <citation type="submission" date="2009-12" db="EMBL/GenBank/DDBJ databases">
        <authorList>
            <person name="Summers A.O."/>
            <person name="Shearer J."/>
            <person name="Wireman J."/>
        </authorList>
    </citation>
    <scope>NUCLEOTIDE SEQUENCE</scope>
    <source>
        <strain evidence="2">CDC9</strain>
        <plasmid evidence="2">SAP045A</plasmid>
    </source>
</reference>
<protein>
    <submittedName>
        <fullName evidence="2">Uncharacterized protein</fullName>
    </submittedName>
</protein>
<accession>D2J8I0</accession>
<evidence type="ECO:0000313" key="2">
    <source>
        <dbReference type="EMBL" id="ADA61751.1"/>
    </source>
</evidence>
<reference evidence="2" key="1">
    <citation type="submission" date="2009-08" db="EMBL/GenBank/DDBJ databases">
        <authorList>
            <person name="Gill J."/>
            <person name="Borman J."/>
            <person name="Shetty J."/>
            <person name="Hostetler J."/>
            <person name="Durkin S."/>
            <person name="Montgomery B."/>
        </authorList>
    </citation>
    <scope>NUCLEOTIDE SEQUENCE</scope>
    <source>
        <strain evidence="2">CDC9</strain>
        <plasmid evidence="2">SAP045A</plasmid>
    </source>
</reference>
<geneLocation type="plasmid" evidence="2">
    <name>SAP045A</name>
</geneLocation>
<keyword evidence="1" id="KW-1133">Transmembrane helix</keyword>
<proteinExistence type="predicted"/>
<gene>
    <name evidence="2" type="ORF">SAP045A_019</name>
</gene>
<keyword evidence="2" id="KW-0614">Plasmid</keyword>
<keyword evidence="1" id="KW-0812">Transmembrane</keyword>
<dbReference type="AlphaFoldDB" id="D2J8I0"/>
<name>D2J8I0_STAEP</name>
<dbReference type="EMBL" id="GQ900402">
    <property type="protein sequence ID" value="ADA61751.1"/>
    <property type="molecule type" value="Genomic_DNA"/>
</dbReference>
<evidence type="ECO:0000256" key="1">
    <source>
        <dbReference type="SAM" id="Phobius"/>
    </source>
</evidence>
<keyword evidence="1" id="KW-0472">Membrane</keyword>
<feature type="transmembrane region" description="Helical" evidence="1">
    <location>
        <begin position="7"/>
        <end position="26"/>
    </location>
</feature>